<evidence type="ECO:0000259" key="1">
    <source>
        <dbReference type="PROSITE" id="PS51782"/>
    </source>
</evidence>
<accession>A0A3B1C7M2</accession>
<dbReference type="PANTHER" id="PTHR33734:SF22">
    <property type="entry name" value="MEMBRANE-BOUND LYTIC MUREIN TRANSGLYCOSYLASE D"/>
    <property type="match status" value="1"/>
</dbReference>
<dbReference type="PANTHER" id="PTHR33734">
    <property type="entry name" value="LYSM DOMAIN-CONTAINING GPI-ANCHORED PROTEIN 2"/>
    <property type="match status" value="1"/>
</dbReference>
<dbReference type="PROSITE" id="PS51782">
    <property type="entry name" value="LYSM"/>
    <property type="match status" value="2"/>
</dbReference>
<dbReference type="AlphaFoldDB" id="A0A3B1C7M2"/>
<dbReference type="Gene3D" id="1.10.530.10">
    <property type="match status" value="1"/>
</dbReference>
<reference evidence="2" key="1">
    <citation type="submission" date="2018-06" db="EMBL/GenBank/DDBJ databases">
        <authorList>
            <person name="Zhirakovskaya E."/>
        </authorList>
    </citation>
    <scope>NUCLEOTIDE SEQUENCE</scope>
</reference>
<dbReference type="Pfam" id="PF01464">
    <property type="entry name" value="SLT"/>
    <property type="match status" value="1"/>
</dbReference>
<organism evidence="2">
    <name type="scientific">hydrothermal vent metagenome</name>
    <dbReference type="NCBI Taxonomy" id="652676"/>
    <lineage>
        <taxon>unclassified sequences</taxon>
        <taxon>metagenomes</taxon>
        <taxon>ecological metagenomes</taxon>
    </lineage>
</organism>
<proteinExistence type="predicted"/>
<dbReference type="SMART" id="SM00257">
    <property type="entry name" value="LysM"/>
    <property type="match status" value="4"/>
</dbReference>
<dbReference type="Pfam" id="PF01476">
    <property type="entry name" value="LysM"/>
    <property type="match status" value="2"/>
</dbReference>
<dbReference type="InterPro" id="IPR018392">
    <property type="entry name" value="LysM"/>
</dbReference>
<dbReference type="CDD" id="cd16894">
    <property type="entry name" value="MltD-like"/>
    <property type="match status" value="1"/>
</dbReference>
<gene>
    <name evidence="2" type="ORF">MNBD_NITROSPINAE01-1613</name>
</gene>
<dbReference type="SUPFAM" id="SSF53955">
    <property type="entry name" value="Lysozyme-like"/>
    <property type="match status" value="1"/>
</dbReference>
<name>A0A3B1C7M2_9ZZZZ</name>
<dbReference type="Gene3D" id="3.10.350.10">
    <property type="entry name" value="LysM domain"/>
    <property type="match status" value="2"/>
</dbReference>
<dbReference type="EMBL" id="UOGC01000099">
    <property type="protein sequence ID" value="VAX19898.1"/>
    <property type="molecule type" value="Genomic_DNA"/>
</dbReference>
<feature type="domain" description="LysM" evidence="1">
    <location>
        <begin position="493"/>
        <end position="537"/>
    </location>
</feature>
<protein>
    <submittedName>
        <fullName evidence="2">Membrane-bound lytic murein transglycosylase D</fullName>
    </submittedName>
</protein>
<sequence>MRADIRSHWLITLAWALVLSVGLGTVSHASKAPELRNGKHASRGAAKTKINPYASLSKRTRFPYPIELKPQVEFWKKVYSRYTTRQTIIHDSKNMDIIYEIVDFDRVFKGKKVSSRTERKYVKKRRKRVQAILERLYKKRGKATTSEEKAIAAKFSKIPGYKKFRNAKRRVRSQLGQADRFRRGLVRSGRYMKTMRRIFRSHGLPEELTALPHVESSFNYKAYSSVGAAGIWQFMRSTGRSFMKIGYTVDERRDPIVATDAAARLLKSNYKVLKSWPLAITAYNHGTNGMKRAKRKFGTDIARIIKHHRSRSFGFASKNFYAEFLAASEVSRNHKRYFGNVNFEPEFRYDEVVVRHYTPAKKLARAAGMSIKTMKRYNPALRKSVWRGNRLVPMGYKLRVPKGTGARAKANIYNIPSQFARQKSAGHHIVQRGDALSTIARMYRVSVPAIKEANGLTRNMIRAGQRLIIPGRAKTKASSRKVETAFKNLPAGDKYRVRRGDSLYKIAKRAGMTTRELAQRNGISVHNPIYPGQNLSLKDNVKKKPLQQVASISPVVPVPQPVQAKEKPATKEEAVVKELEVIEAKPVPLVAREQEPRILADGLAVTIDGRALRVKASDYAIKKFSGNIATIIVAEEETIGHFVEWAKVSTKRIKSVNRRGAIKRLRVGTSIKIPLTKARTENFERKRLEYHMSLLEDFFDVYKVDGEKEITVKRGKSMWELCVIENQTPIWLVMLYNPNVNLGRIAAGDIINLPVVVKK</sequence>
<evidence type="ECO:0000313" key="2">
    <source>
        <dbReference type="EMBL" id="VAX19898.1"/>
    </source>
</evidence>
<feature type="domain" description="LysM" evidence="1">
    <location>
        <begin position="426"/>
        <end position="469"/>
    </location>
</feature>
<dbReference type="InterPro" id="IPR023346">
    <property type="entry name" value="Lysozyme-like_dom_sf"/>
</dbReference>
<dbReference type="InterPro" id="IPR008258">
    <property type="entry name" value="Transglycosylase_SLT_dom_1"/>
</dbReference>
<dbReference type="CDD" id="cd00118">
    <property type="entry name" value="LysM"/>
    <property type="match status" value="2"/>
</dbReference>
<dbReference type="SUPFAM" id="SSF54106">
    <property type="entry name" value="LysM domain"/>
    <property type="match status" value="2"/>
</dbReference>
<dbReference type="InterPro" id="IPR036779">
    <property type="entry name" value="LysM_dom_sf"/>
</dbReference>